<comment type="subcellular location">
    <subcellularLocation>
        <location evidence="1">Membrane</location>
        <topology evidence="1">Multi-pass membrane protein</topology>
    </subcellularLocation>
</comment>
<dbReference type="Gene3D" id="1.20.1250.20">
    <property type="entry name" value="MFS general substrate transporter like domains"/>
    <property type="match status" value="1"/>
</dbReference>
<dbReference type="EMBL" id="GGEC01060753">
    <property type="protein sequence ID" value="MBX41237.1"/>
    <property type="molecule type" value="Transcribed_RNA"/>
</dbReference>
<dbReference type="GO" id="GO:0016020">
    <property type="term" value="C:membrane"/>
    <property type="evidence" value="ECO:0007669"/>
    <property type="project" value="UniProtKB-SubCell"/>
</dbReference>
<keyword evidence="4 6" id="KW-1133">Transmembrane helix</keyword>
<evidence type="ECO:0000259" key="7">
    <source>
        <dbReference type="PROSITE" id="PS50850"/>
    </source>
</evidence>
<evidence type="ECO:0000256" key="2">
    <source>
        <dbReference type="ARBA" id="ARBA00022448"/>
    </source>
</evidence>
<proteinExistence type="predicted"/>
<dbReference type="InterPro" id="IPR020846">
    <property type="entry name" value="MFS_dom"/>
</dbReference>
<reference evidence="8" key="1">
    <citation type="submission" date="2018-02" db="EMBL/GenBank/DDBJ databases">
        <title>Rhizophora mucronata_Transcriptome.</title>
        <authorList>
            <person name="Meera S.P."/>
            <person name="Sreeshan A."/>
            <person name="Augustine A."/>
        </authorList>
    </citation>
    <scope>NUCLEOTIDE SEQUENCE</scope>
    <source>
        <tissue evidence="8">Leaf</tissue>
    </source>
</reference>
<evidence type="ECO:0000256" key="1">
    <source>
        <dbReference type="ARBA" id="ARBA00004141"/>
    </source>
</evidence>
<dbReference type="GO" id="GO:0022857">
    <property type="term" value="F:transmembrane transporter activity"/>
    <property type="evidence" value="ECO:0007669"/>
    <property type="project" value="InterPro"/>
</dbReference>
<protein>
    <recommendedName>
        <fullName evidence="7">Major facilitator superfamily (MFS) profile domain-containing protein</fullName>
    </recommendedName>
</protein>
<dbReference type="PANTHER" id="PTHR48020">
    <property type="entry name" value="PROTON MYO-INOSITOL COTRANSPORTER"/>
    <property type="match status" value="1"/>
</dbReference>
<feature type="domain" description="Major facilitator superfamily (MFS) profile" evidence="7">
    <location>
        <begin position="1"/>
        <end position="118"/>
    </location>
</feature>
<dbReference type="AlphaFoldDB" id="A0A2P2NFG6"/>
<organism evidence="8">
    <name type="scientific">Rhizophora mucronata</name>
    <name type="common">Asiatic mangrove</name>
    <dbReference type="NCBI Taxonomy" id="61149"/>
    <lineage>
        <taxon>Eukaryota</taxon>
        <taxon>Viridiplantae</taxon>
        <taxon>Streptophyta</taxon>
        <taxon>Embryophyta</taxon>
        <taxon>Tracheophyta</taxon>
        <taxon>Spermatophyta</taxon>
        <taxon>Magnoliopsida</taxon>
        <taxon>eudicotyledons</taxon>
        <taxon>Gunneridae</taxon>
        <taxon>Pentapetalae</taxon>
        <taxon>rosids</taxon>
        <taxon>fabids</taxon>
        <taxon>Malpighiales</taxon>
        <taxon>Rhizophoraceae</taxon>
        <taxon>Rhizophora</taxon>
    </lineage>
</organism>
<keyword evidence="3 6" id="KW-0812">Transmembrane</keyword>
<dbReference type="SUPFAM" id="SSF103473">
    <property type="entry name" value="MFS general substrate transporter"/>
    <property type="match status" value="1"/>
</dbReference>
<keyword evidence="5 6" id="KW-0472">Membrane</keyword>
<evidence type="ECO:0000313" key="8">
    <source>
        <dbReference type="EMBL" id="MBX41237.1"/>
    </source>
</evidence>
<keyword evidence="2" id="KW-0813">Transport</keyword>
<evidence type="ECO:0000256" key="4">
    <source>
        <dbReference type="ARBA" id="ARBA00022989"/>
    </source>
</evidence>
<accession>A0A2P2NFG6</accession>
<feature type="transmembrane region" description="Helical" evidence="6">
    <location>
        <begin position="24"/>
        <end position="52"/>
    </location>
</feature>
<evidence type="ECO:0000256" key="6">
    <source>
        <dbReference type="SAM" id="Phobius"/>
    </source>
</evidence>
<name>A0A2P2NFG6_RHIMU</name>
<dbReference type="Pfam" id="PF00083">
    <property type="entry name" value="Sugar_tr"/>
    <property type="match status" value="1"/>
</dbReference>
<evidence type="ECO:0000256" key="5">
    <source>
        <dbReference type="ARBA" id="ARBA00023136"/>
    </source>
</evidence>
<dbReference type="PROSITE" id="PS50850">
    <property type="entry name" value="MFS"/>
    <property type="match status" value="1"/>
</dbReference>
<dbReference type="InterPro" id="IPR050814">
    <property type="entry name" value="Myo-inositol_Transporter"/>
</dbReference>
<dbReference type="PANTHER" id="PTHR48020:SF49">
    <property type="entry name" value="SUGAR TRANSPORTER"/>
    <property type="match status" value="1"/>
</dbReference>
<feature type="transmembrane region" description="Helical" evidence="6">
    <location>
        <begin position="90"/>
        <end position="114"/>
    </location>
</feature>
<dbReference type="InterPro" id="IPR036259">
    <property type="entry name" value="MFS_trans_sf"/>
</dbReference>
<sequence>MVISLLVLGSCLTAIDHSHEKLVWAIALSIVMVLSFVASFSIGMGPMVYVYCAEIFPLRLRAQGTAVGIAVNRVMSGAISMSFLSLYEAITIGGAFFLFGGIALVAWVFFYACFPETRGRALENTEMLFGKLLGWRSVLKEENKKKEIELQN</sequence>
<dbReference type="PRINTS" id="PR00171">
    <property type="entry name" value="SUGRTRNSPORT"/>
</dbReference>
<dbReference type="InterPro" id="IPR003663">
    <property type="entry name" value="Sugar/inositol_transpt"/>
</dbReference>
<dbReference type="InterPro" id="IPR005828">
    <property type="entry name" value="MFS_sugar_transport-like"/>
</dbReference>
<evidence type="ECO:0000256" key="3">
    <source>
        <dbReference type="ARBA" id="ARBA00022692"/>
    </source>
</evidence>